<dbReference type="OrthoDB" id="9869564at2"/>
<dbReference type="RefSeq" id="WP_062543595.1">
    <property type="nucleotide sequence ID" value="NZ_CP012643.1"/>
</dbReference>
<evidence type="ECO:0000256" key="1">
    <source>
        <dbReference type="SAM" id="Phobius"/>
    </source>
</evidence>
<feature type="transmembrane region" description="Helical" evidence="1">
    <location>
        <begin position="21"/>
        <end position="42"/>
    </location>
</feature>
<sequence length="107" mass="11489">MEILTNPNPFGPAPARKGKQLSFFGVVFTGLMVLFLAGILYFTQLTDFSSPQVTSSERMENLPTVQNTRVDALVASPSIGTTANMASHAMFAPLLGQQPASTPLIFK</sequence>
<proteinExistence type="predicted"/>
<keyword evidence="3" id="KW-1185">Reference proteome</keyword>
<dbReference type="Proteomes" id="UP000061382">
    <property type="component" value="Chromosome"/>
</dbReference>
<dbReference type="KEGG" id="rti:DC20_09375"/>
<dbReference type="PATRIC" id="fig|512763.3.peg.2070"/>
<accession>A0A0P0CPE7</accession>
<gene>
    <name evidence="2" type="ORF">DC20_09375</name>
</gene>
<reference evidence="2 3" key="1">
    <citation type="submission" date="2015-08" db="EMBL/GenBank/DDBJ databases">
        <title>Complete genome sequence of Rufibacter tibetensis strain 1351t, a radiation-resistant bacterium from tibet plateau.</title>
        <authorList>
            <person name="Dai J."/>
        </authorList>
    </citation>
    <scope>NUCLEOTIDE SEQUENCE [LARGE SCALE GENOMIC DNA]</scope>
    <source>
        <strain evidence="2 3">1351</strain>
    </source>
</reference>
<dbReference type="STRING" id="512763.DC20_09375"/>
<dbReference type="EMBL" id="CP012643">
    <property type="protein sequence ID" value="ALI99147.1"/>
    <property type="molecule type" value="Genomic_DNA"/>
</dbReference>
<keyword evidence="1" id="KW-0472">Membrane</keyword>
<name>A0A0P0CPE7_9BACT</name>
<evidence type="ECO:0000313" key="3">
    <source>
        <dbReference type="Proteomes" id="UP000061382"/>
    </source>
</evidence>
<evidence type="ECO:0000313" key="2">
    <source>
        <dbReference type="EMBL" id="ALI99147.1"/>
    </source>
</evidence>
<dbReference type="AlphaFoldDB" id="A0A0P0CPE7"/>
<keyword evidence="1" id="KW-1133">Transmembrane helix</keyword>
<protein>
    <submittedName>
        <fullName evidence="2">Uncharacterized protein</fullName>
    </submittedName>
</protein>
<organism evidence="2 3">
    <name type="scientific">Rufibacter tibetensis</name>
    <dbReference type="NCBI Taxonomy" id="512763"/>
    <lineage>
        <taxon>Bacteria</taxon>
        <taxon>Pseudomonadati</taxon>
        <taxon>Bacteroidota</taxon>
        <taxon>Cytophagia</taxon>
        <taxon>Cytophagales</taxon>
        <taxon>Hymenobacteraceae</taxon>
        <taxon>Rufibacter</taxon>
    </lineage>
</organism>
<keyword evidence="1" id="KW-0812">Transmembrane</keyword>